<feature type="signal peptide" evidence="3">
    <location>
        <begin position="1"/>
        <end position="22"/>
    </location>
</feature>
<keyword evidence="2" id="KW-0472">Membrane</keyword>
<gene>
    <name evidence="4" type="ORF">M2650_12350</name>
</gene>
<evidence type="ECO:0000256" key="1">
    <source>
        <dbReference type="SAM" id="MobiDB-lite"/>
    </source>
</evidence>
<dbReference type="InterPro" id="IPR025738">
    <property type="entry name" value="BatD"/>
</dbReference>
<keyword evidence="5" id="KW-1185">Reference proteome</keyword>
<accession>A0ABT0MKK3</accession>
<feature type="compositionally biased region" description="Low complexity" evidence="1">
    <location>
        <begin position="439"/>
        <end position="450"/>
    </location>
</feature>
<keyword evidence="2" id="KW-0812">Transmembrane</keyword>
<dbReference type="EMBL" id="JAMBEP010000002">
    <property type="protein sequence ID" value="MCL1635412.1"/>
    <property type="molecule type" value="Genomic_DNA"/>
</dbReference>
<dbReference type="RefSeq" id="WP_249474899.1">
    <property type="nucleotide sequence ID" value="NZ_JAMBEP010000002.1"/>
</dbReference>
<keyword evidence="2" id="KW-1133">Transmembrane helix</keyword>
<evidence type="ECO:0000313" key="5">
    <source>
        <dbReference type="Proteomes" id="UP001431217"/>
    </source>
</evidence>
<evidence type="ECO:0000313" key="4">
    <source>
        <dbReference type="EMBL" id="MCL1635412.1"/>
    </source>
</evidence>
<protein>
    <submittedName>
        <fullName evidence="4">BatD family protein</fullName>
    </submittedName>
</protein>
<feature type="chain" id="PRO_5047096463" evidence="3">
    <location>
        <begin position="23"/>
        <end position="551"/>
    </location>
</feature>
<dbReference type="PANTHER" id="PTHR40940:SF1">
    <property type="entry name" value="PROTEIN BATD"/>
    <property type="match status" value="1"/>
</dbReference>
<dbReference type="Proteomes" id="UP001431217">
    <property type="component" value="Unassembled WGS sequence"/>
</dbReference>
<sequence length="551" mass="58421">MSPIARIVALLSLLSAAFAAQAQTRAWLDRSRVALGETATLNVETDQAGADAPDYSALMKDFDLSGNTSSRQFEIANGQTRTRVLFAVALQPKREGLLTVPALTVGTQRTQPLTLSVTAAAAAPARAGGAVFIETEVDDEEPYVQQAVGLVVRLYYAVPLLSGQLELDTPEGASMQRIGEDLQYAREIAGRRYNVVERRMLLIPERSGTLAIPSARFNGRGAGGFFDEVFGDGQRELRANGPPRLLKVQATPAGAPQPWLPLRDLSLRYVATPQQARAGEAATVVIEATADGATATQMPELLLTAGDGAQVFAEPAQNDESFANGRPQVKITRRFSVVPGRAGRLTLDAPRLAWWDVRSDSARTASLPPLAMSVAPGSGGANAPVASSTAAPEPAAQRWVRIPGVQGGVGVWAVTTVAFALLWLLTLAWALHRRHAGHAPASASSAPAPSTDGKPRADLKHALDAGDLDDIGDALCAAASPRAGDLEALLRRLDDPAQRDAIEQLRRARWGGGDPAQARAALREAFRRGPVWRNAATESASPLPPLYPQSR</sequence>
<evidence type="ECO:0000256" key="2">
    <source>
        <dbReference type="SAM" id="Phobius"/>
    </source>
</evidence>
<proteinExistence type="predicted"/>
<keyword evidence="3" id="KW-0732">Signal</keyword>
<evidence type="ECO:0000256" key="3">
    <source>
        <dbReference type="SAM" id="SignalP"/>
    </source>
</evidence>
<organism evidence="4 5">
    <name type="scientific">Luteimonas galliterrae</name>
    <dbReference type="NCBI Taxonomy" id="2940486"/>
    <lineage>
        <taxon>Bacteria</taxon>
        <taxon>Pseudomonadati</taxon>
        <taxon>Pseudomonadota</taxon>
        <taxon>Gammaproteobacteria</taxon>
        <taxon>Lysobacterales</taxon>
        <taxon>Lysobacteraceae</taxon>
        <taxon>Luteimonas</taxon>
    </lineage>
</organism>
<feature type="region of interest" description="Disordered" evidence="1">
    <location>
        <begin position="439"/>
        <end position="458"/>
    </location>
</feature>
<dbReference type="Pfam" id="PF13584">
    <property type="entry name" value="BatD"/>
    <property type="match status" value="1"/>
</dbReference>
<feature type="transmembrane region" description="Helical" evidence="2">
    <location>
        <begin position="409"/>
        <end position="431"/>
    </location>
</feature>
<comment type="caution">
    <text evidence="4">The sequence shown here is derived from an EMBL/GenBank/DDBJ whole genome shotgun (WGS) entry which is preliminary data.</text>
</comment>
<name>A0ABT0MKK3_9GAMM</name>
<dbReference type="PANTHER" id="PTHR40940">
    <property type="entry name" value="PROTEIN BATD-RELATED"/>
    <property type="match status" value="1"/>
</dbReference>
<reference evidence="4 5" key="1">
    <citation type="submission" date="2022-05" db="EMBL/GenBank/DDBJ databases">
        <title>Luteimonas sp. SX5, whole genome shotgun sequencing project.</title>
        <authorList>
            <person name="Zhao G."/>
            <person name="Shen L."/>
        </authorList>
    </citation>
    <scope>NUCLEOTIDE SEQUENCE [LARGE SCALE GENOMIC DNA]</scope>
    <source>
        <strain evidence="4 5">SX5</strain>
    </source>
</reference>